<dbReference type="Proteomes" id="UP001530400">
    <property type="component" value="Unassembled WGS sequence"/>
</dbReference>
<feature type="compositionally biased region" description="Basic residues" evidence="1">
    <location>
        <begin position="38"/>
        <end position="47"/>
    </location>
</feature>
<evidence type="ECO:0000256" key="1">
    <source>
        <dbReference type="SAM" id="MobiDB-lite"/>
    </source>
</evidence>
<keyword evidence="3" id="KW-1185">Reference proteome</keyword>
<feature type="compositionally biased region" description="Basic residues" evidence="1">
    <location>
        <begin position="90"/>
        <end position="105"/>
    </location>
</feature>
<protein>
    <submittedName>
        <fullName evidence="2">Uncharacterized protein</fullName>
    </submittedName>
</protein>
<gene>
    <name evidence="2" type="ORF">ACHAWO_013659</name>
</gene>
<feature type="compositionally biased region" description="Polar residues" evidence="1">
    <location>
        <begin position="56"/>
        <end position="79"/>
    </location>
</feature>
<comment type="caution">
    <text evidence="2">The sequence shown here is derived from an EMBL/GenBank/DDBJ whole genome shotgun (WGS) entry which is preliminary data.</text>
</comment>
<evidence type="ECO:0000313" key="2">
    <source>
        <dbReference type="EMBL" id="KAL3781994.1"/>
    </source>
</evidence>
<feature type="compositionally biased region" description="Basic and acidic residues" evidence="1">
    <location>
        <begin position="16"/>
        <end position="29"/>
    </location>
</feature>
<feature type="region of interest" description="Disordered" evidence="1">
    <location>
        <begin position="1"/>
        <end position="108"/>
    </location>
</feature>
<dbReference type="AlphaFoldDB" id="A0ABD3P347"/>
<proteinExistence type="predicted"/>
<reference evidence="2 3" key="1">
    <citation type="submission" date="2024-10" db="EMBL/GenBank/DDBJ databases">
        <title>Updated reference genomes for cyclostephanoid diatoms.</title>
        <authorList>
            <person name="Roberts W.R."/>
            <person name="Alverson A.J."/>
        </authorList>
    </citation>
    <scope>NUCLEOTIDE SEQUENCE [LARGE SCALE GENOMIC DNA]</scope>
    <source>
        <strain evidence="2 3">AJA010-31</strain>
    </source>
</reference>
<dbReference type="EMBL" id="JALLPJ020000824">
    <property type="protein sequence ID" value="KAL3781994.1"/>
    <property type="molecule type" value="Genomic_DNA"/>
</dbReference>
<name>A0ABD3P347_9STRA</name>
<evidence type="ECO:0000313" key="3">
    <source>
        <dbReference type="Proteomes" id="UP001530400"/>
    </source>
</evidence>
<sequence length="304" mass="33408">MINQFNQLSIGIMDQSPRKADGNDAKDDNAAVAISSKKGSKKWRKKTNRDDLDQVANDSNFVSQDDSNNVNQVSFQSEESGSKKSGTTPRKPKKKGPGRKYKGKKSNGWDTTTIQTYADYSTNAEGAAILASLGQYNNNGQGDYNNYHCVPYPDSVPYSADSFPSSTEGSVPFDGSIVSGMTLEEYYGGSQAAAAVASYYRPPTFPAEGDAAATAFHPNMAPVQQQQPGTNPYYMYGMPQYPMYYSYYPVMHDGMVFYPQQQQQWDENTPPVGYAGENVPAVMAVQKTRLNVDAPSFEPKKIVE</sequence>
<organism evidence="2 3">
    <name type="scientific">Cyclotella atomus</name>
    <dbReference type="NCBI Taxonomy" id="382360"/>
    <lineage>
        <taxon>Eukaryota</taxon>
        <taxon>Sar</taxon>
        <taxon>Stramenopiles</taxon>
        <taxon>Ochrophyta</taxon>
        <taxon>Bacillariophyta</taxon>
        <taxon>Coscinodiscophyceae</taxon>
        <taxon>Thalassiosirophycidae</taxon>
        <taxon>Stephanodiscales</taxon>
        <taxon>Stephanodiscaceae</taxon>
        <taxon>Cyclotella</taxon>
    </lineage>
</organism>
<accession>A0ABD3P347</accession>